<sequence length="375" mass="41799">MQITKGKRARAQKVVVYGPEGIGKSTFAAQFPEPLFIDTEGSTDNMDVSRLDKPSSYTMLKNEIAWVKANPTVCKTLVIDTIDWAESLVIADVCAQHGKKGIEDFGWGNGYTYTKEEMGRLLNQLGELVDLGINVVLTAHAQMRKFEQPDEMGSYDRWELKLGKKTSSQTAPLVKEWADMVLFANYKTVVMTADNGKKKATGGQRVLYTQHHPAWDAKNRHGLPEEMPFDYAGIAHIFNQAQPQPTPQPQQTAPEPAPQAPAQEQTPTAEPAPQVQPQAQETPQQPSQAPESLTQPAPERQPYQEPNLALPQALRDLMIQNQVTELEVQKAVAQKGYYPEDTPVIMYDPGFIDGVLIGAWDQVFNMIKDNRILPF</sequence>
<accession>A0AA94M0W3</accession>
<name>A0AA94M0W3_9STRE</name>
<dbReference type="InterPro" id="IPR027417">
    <property type="entry name" value="P-loop_NTPase"/>
</dbReference>
<proteinExistence type="predicted"/>
<reference evidence="2 3" key="1">
    <citation type="submission" date="2018-06" db="EMBL/GenBank/DDBJ databases">
        <authorList>
            <consortium name="Pathogen Informatics"/>
            <person name="Doyle S."/>
        </authorList>
    </citation>
    <scope>NUCLEOTIDE SEQUENCE [LARGE SCALE GENOMIC DNA]</scope>
    <source>
        <strain evidence="2 3">NCTC13773</strain>
    </source>
</reference>
<gene>
    <name evidence="2" type="ORF">NCTC13773_00553</name>
</gene>
<protein>
    <submittedName>
        <fullName evidence="2">Phage protein</fullName>
    </submittedName>
</protein>
<evidence type="ECO:0000256" key="1">
    <source>
        <dbReference type="SAM" id="MobiDB-lite"/>
    </source>
</evidence>
<dbReference type="AlphaFoldDB" id="A0AA94M0W3"/>
<evidence type="ECO:0000313" key="2">
    <source>
        <dbReference type="EMBL" id="SQG78772.1"/>
    </source>
</evidence>
<dbReference type="Proteomes" id="UP000249013">
    <property type="component" value="Chromosome 1"/>
</dbReference>
<dbReference type="SUPFAM" id="SSF52540">
    <property type="entry name" value="P-loop containing nucleoside triphosphate hydrolases"/>
    <property type="match status" value="1"/>
</dbReference>
<evidence type="ECO:0000313" key="3">
    <source>
        <dbReference type="Proteomes" id="UP000249013"/>
    </source>
</evidence>
<feature type="compositionally biased region" description="Low complexity" evidence="1">
    <location>
        <begin position="249"/>
        <end position="291"/>
    </location>
</feature>
<organism evidence="2 3">
    <name type="scientific">Streptococcus gallolyticus</name>
    <dbReference type="NCBI Taxonomy" id="315405"/>
    <lineage>
        <taxon>Bacteria</taxon>
        <taxon>Bacillati</taxon>
        <taxon>Bacillota</taxon>
        <taxon>Bacilli</taxon>
        <taxon>Lactobacillales</taxon>
        <taxon>Streptococcaceae</taxon>
        <taxon>Streptococcus</taxon>
    </lineage>
</organism>
<dbReference type="EMBL" id="LS483409">
    <property type="protein sequence ID" value="SQG78772.1"/>
    <property type="molecule type" value="Genomic_DNA"/>
</dbReference>
<feature type="region of interest" description="Disordered" evidence="1">
    <location>
        <begin position="241"/>
        <end position="303"/>
    </location>
</feature>
<dbReference type="Pfam" id="PF13479">
    <property type="entry name" value="AAA_24"/>
    <property type="match status" value="1"/>
</dbReference>
<dbReference type="RefSeq" id="WP_077496285.1">
    <property type="nucleotide sequence ID" value="NZ_LS483409.1"/>
</dbReference>